<dbReference type="Pfam" id="PF10069">
    <property type="entry name" value="DICT"/>
    <property type="match status" value="1"/>
</dbReference>
<dbReference type="KEGG" id="rsin:B6N60_05150"/>
<accession>A0A975TCS1</accession>
<proteinExistence type="predicted"/>
<organism evidence="3 4">
    <name type="scientific">Richelia sinica FACHB-800</name>
    <dbReference type="NCBI Taxonomy" id="1357546"/>
    <lineage>
        <taxon>Bacteria</taxon>
        <taxon>Bacillati</taxon>
        <taxon>Cyanobacteriota</taxon>
        <taxon>Cyanophyceae</taxon>
        <taxon>Nostocales</taxon>
        <taxon>Nostocaceae</taxon>
        <taxon>Richelia</taxon>
    </lineage>
</organism>
<dbReference type="InterPro" id="IPR037522">
    <property type="entry name" value="HD_GYP_dom"/>
</dbReference>
<dbReference type="Proteomes" id="UP000683511">
    <property type="component" value="Chromosome"/>
</dbReference>
<sequence length="460" mass="51793">MLEGSILQQLETAHRHSNRPIRFGVYYKNTLVSLCHALEDHILAQNDQPLMITAFQRGKWYLQEAQRYADIAERSQQVVIMATADAGFTEHPTSQRPNVGLVPLAPTDPVSQEWHLIILSPQYTSMVICQELSEADYGIGGLPNSDLERKFYGLWTFEPDLVKETAELAIAHIQKYNPSLAAKLNTYTQTINRRIASPEDIGAVVSRVIDYLRTGEQNLSIPAAQRQQALNRNLIANEVQACLRMAQLMDIADIDNPMAAAEVAALAETMGQLLDLPAWQLKRLRLAGLLHRIDPLQHSDPHNSSPTSRTTQEHRSSCPLIPGAQVLRTMPQLRAVAQIINHQNEWWNGTGEPAGLVGAEIPLESRILALTAEYQWLINQQRYSQQSSTEIFTQALEECRQQQSTRFDPQLVDTLALLVMGLQQGLNLPIMTPKVTSSMWLLESRWDSYNKNSEEIKSLH</sequence>
<dbReference type="Gene3D" id="1.10.3210.10">
    <property type="entry name" value="Hypothetical protein af1432"/>
    <property type="match status" value="1"/>
</dbReference>
<keyword evidence="4" id="KW-1185">Reference proteome</keyword>
<evidence type="ECO:0000313" key="3">
    <source>
        <dbReference type="EMBL" id="QXE26418.1"/>
    </source>
</evidence>
<name>A0A975TCS1_9NOST</name>
<dbReference type="CDD" id="cd00077">
    <property type="entry name" value="HDc"/>
    <property type="match status" value="1"/>
</dbReference>
<dbReference type="InterPro" id="IPR003607">
    <property type="entry name" value="HD/PDEase_dom"/>
</dbReference>
<dbReference type="AlphaFoldDB" id="A0A975TCS1"/>
<evidence type="ECO:0000313" key="4">
    <source>
        <dbReference type="Proteomes" id="UP000683511"/>
    </source>
</evidence>
<dbReference type="Pfam" id="PF13487">
    <property type="entry name" value="HD_5"/>
    <property type="match status" value="1"/>
</dbReference>
<evidence type="ECO:0000256" key="1">
    <source>
        <dbReference type="SAM" id="MobiDB-lite"/>
    </source>
</evidence>
<evidence type="ECO:0000259" key="2">
    <source>
        <dbReference type="PROSITE" id="PS51832"/>
    </source>
</evidence>
<protein>
    <submittedName>
        <fullName evidence="3">Sensor protein</fullName>
    </submittedName>
</protein>
<dbReference type="PROSITE" id="PS51832">
    <property type="entry name" value="HD_GYP"/>
    <property type="match status" value="1"/>
</dbReference>
<dbReference type="RefSeq" id="WP_190601956.1">
    <property type="nucleotide sequence ID" value="NZ_CP021056.1"/>
</dbReference>
<dbReference type="SUPFAM" id="SSF109604">
    <property type="entry name" value="HD-domain/PDEase-like"/>
    <property type="match status" value="1"/>
</dbReference>
<feature type="domain" description="HD-GYP" evidence="2">
    <location>
        <begin position="234"/>
        <end position="431"/>
    </location>
</feature>
<dbReference type="Pfam" id="PF17150">
    <property type="entry name" value="CHASE6_C"/>
    <property type="match status" value="1"/>
</dbReference>
<dbReference type="PANTHER" id="PTHR45228:SF1">
    <property type="entry name" value="CYCLIC DI-GMP PHOSPHODIESTERASE TM_0186"/>
    <property type="match status" value="1"/>
</dbReference>
<dbReference type="InterPro" id="IPR033415">
    <property type="entry name" value="CHASE6_C"/>
</dbReference>
<feature type="region of interest" description="Disordered" evidence="1">
    <location>
        <begin position="295"/>
        <end position="316"/>
    </location>
</feature>
<dbReference type="InterPro" id="IPR019278">
    <property type="entry name" value="DICT_dom"/>
</dbReference>
<reference evidence="3" key="1">
    <citation type="submission" date="2017-04" db="EMBL/GenBank/DDBJ databases">
        <title>Genome deletions in a multicellular cyanobacterial endosymbiont for morphological adaptation in marine diatoms.</title>
        <authorList>
            <person name="Wang Y."/>
            <person name="Gao H."/>
            <person name="Li R."/>
            <person name="Xu X."/>
        </authorList>
    </citation>
    <scope>NUCLEOTIDE SEQUENCE</scope>
    <source>
        <strain evidence="3">FACHB 800</strain>
    </source>
</reference>
<gene>
    <name evidence="3" type="ORF">B6N60_05150</name>
</gene>
<dbReference type="PANTHER" id="PTHR45228">
    <property type="entry name" value="CYCLIC DI-GMP PHOSPHODIESTERASE TM_0186-RELATED"/>
    <property type="match status" value="1"/>
</dbReference>
<dbReference type="InterPro" id="IPR052020">
    <property type="entry name" value="Cyclic_di-GMP/3'3'-cGAMP_PDE"/>
</dbReference>
<dbReference type="EMBL" id="CP021056">
    <property type="protein sequence ID" value="QXE26418.1"/>
    <property type="molecule type" value="Genomic_DNA"/>
</dbReference>